<gene>
    <name evidence="2" type="ORF">TVAG_151610</name>
</gene>
<feature type="compositionally biased region" description="Polar residues" evidence="1">
    <location>
        <begin position="312"/>
        <end position="325"/>
    </location>
</feature>
<feature type="region of interest" description="Disordered" evidence="1">
    <location>
        <begin position="312"/>
        <end position="397"/>
    </location>
</feature>
<feature type="compositionally biased region" description="Acidic residues" evidence="1">
    <location>
        <begin position="374"/>
        <end position="397"/>
    </location>
</feature>
<dbReference type="STRING" id="5722.A2ELS6"/>
<protein>
    <submittedName>
        <fullName evidence="2">Uncharacterized protein</fullName>
    </submittedName>
</protein>
<dbReference type="VEuPathDB" id="TrichDB:TVAG_151610"/>
<reference evidence="2" key="1">
    <citation type="submission" date="2006-10" db="EMBL/GenBank/DDBJ databases">
        <authorList>
            <person name="Amadeo P."/>
            <person name="Zhao Q."/>
            <person name="Wortman J."/>
            <person name="Fraser-Liggett C."/>
            <person name="Carlton J."/>
        </authorList>
    </citation>
    <scope>NUCLEOTIDE SEQUENCE</scope>
    <source>
        <strain evidence="2">G3</strain>
    </source>
</reference>
<evidence type="ECO:0000256" key="1">
    <source>
        <dbReference type="SAM" id="MobiDB-lite"/>
    </source>
</evidence>
<evidence type="ECO:0000313" key="3">
    <source>
        <dbReference type="Proteomes" id="UP000001542"/>
    </source>
</evidence>
<name>A2ELS6_TRIV3</name>
<dbReference type="InParanoid" id="A2ELS6"/>
<accession>A2ELS6</accession>
<evidence type="ECO:0000313" key="2">
    <source>
        <dbReference type="EMBL" id="EAY06354.1"/>
    </source>
</evidence>
<feature type="compositionally biased region" description="Basic and acidic residues" evidence="1">
    <location>
        <begin position="351"/>
        <end position="373"/>
    </location>
</feature>
<dbReference type="EMBL" id="DS113425">
    <property type="protein sequence ID" value="EAY06354.1"/>
    <property type="molecule type" value="Genomic_DNA"/>
</dbReference>
<dbReference type="AlphaFoldDB" id="A2ELS6"/>
<organism evidence="2 3">
    <name type="scientific">Trichomonas vaginalis (strain ATCC PRA-98 / G3)</name>
    <dbReference type="NCBI Taxonomy" id="412133"/>
    <lineage>
        <taxon>Eukaryota</taxon>
        <taxon>Metamonada</taxon>
        <taxon>Parabasalia</taxon>
        <taxon>Trichomonadida</taxon>
        <taxon>Trichomonadidae</taxon>
        <taxon>Trichomonas</taxon>
    </lineage>
</organism>
<feature type="compositionally biased region" description="Pro residues" evidence="1">
    <location>
        <begin position="327"/>
        <end position="350"/>
    </location>
</feature>
<dbReference type="Proteomes" id="UP000001542">
    <property type="component" value="Unassembled WGS sequence"/>
</dbReference>
<dbReference type="RefSeq" id="XP_001318577.1">
    <property type="nucleotide sequence ID" value="XM_001318542.1"/>
</dbReference>
<dbReference type="GO" id="GO:0034605">
    <property type="term" value="P:cellular response to heat"/>
    <property type="evidence" value="ECO:0000318"/>
    <property type="project" value="GO_Central"/>
</dbReference>
<reference evidence="2" key="2">
    <citation type="journal article" date="2007" name="Science">
        <title>Draft genome sequence of the sexually transmitted pathogen Trichomonas vaginalis.</title>
        <authorList>
            <person name="Carlton J.M."/>
            <person name="Hirt R.P."/>
            <person name="Silva J.C."/>
            <person name="Delcher A.L."/>
            <person name="Schatz M."/>
            <person name="Zhao Q."/>
            <person name="Wortman J.R."/>
            <person name="Bidwell S.L."/>
            <person name="Alsmark U.C.M."/>
            <person name="Besteiro S."/>
            <person name="Sicheritz-Ponten T."/>
            <person name="Noel C.J."/>
            <person name="Dacks J.B."/>
            <person name="Foster P.G."/>
            <person name="Simillion C."/>
            <person name="Van de Peer Y."/>
            <person name="Miranda-Saavedra D."/>
            <person name="Barton G.J."/>
            <person name="Westrop G.D."/>
            <person name="Mueller S."/>
            <person name="Dessi D."/>
            <person name="Fiori P.L."/>
            <person name="Ren Q."/>
            <person name="Paulsen I."/>
            <person name="Zhang H."/>
            <person name="Bastida-Corcuera F.D."/>
            <person name="Simoes-Barbosa A."/>
            <person name="Brown M.T."/>
            <person name="Hayes R.D."/>
            <person name="Mukherjee M."/>
            <person name="Okumura C.Y."/>
            <person name="Schneider R."/>
            <person name="Smith A.J."/>
            <person name="Vanacova S."/>
            <person name="Villalvazo M."/>
            <person name="Haas B.J."/>
            <person name="Pertea M."/>
            <person name="Feldblyum T.V."/>
            <person name="Utterback T.R."/>
            <person name="Shu C.L."/>
            <person name="Osoegawa K."/>
            <person name="de Jong P.J."/>
            <person name="Hrdy I."/>
            <person name="Horvathova L."/>
            <person name="Zubacova Z."/>
            <person name="Dolezal P."/>
            <person name="Malik S.B."/>
            <person name="Logsdon J.M. Jr."/>
            <person name="Henze K."/>
            <person name="Gupta A."/>
            <person name="Wang C.C."/>
            <person name="Dunne R.L."/>
            <person name="Upcroft J.A."/>
            <person name="Upcroft P."/>
            <person name="White O."/>
            <person name="Salzberg S.L."/>
            <person name="Tang P."/>
            <person name="Chiu C.-H."/>
            <person name="Lee Y.-S."/>
            <person name="Embley T.M."/>
            <person name="Coombs G.H."/>
            <person name="Mottram J.C."/>
            <person name="Tachezy J."/>
            <person name="Fraser-Liggett C.M."/>
            <person name="Johnson P.J."/>
        </authorList>
    </citation>
    <scope>NUCLEOTIDE SEQUENCE [LARGE SCALE GENOMIC DNA]</scope>
    <source>
        <strain evidence="2">G3</strain>
    </source>
</reference>
<sequence length="397" mass="45434">MSYNQKIRTGWFLYLPVEPNSPHKAFMWVEIKDHWLMISKRHDDSPFISLNLGLSTIKLENLGEANVSSNSIIVETTDFQKGSSICLTSKNRFDLLAFCKGYIGALEAWKDYMQYRQVDEQISFDCIDNSTTVIGEELSISIDSKCLNIQRSTNNVVQISFENIQNCKPIIYDETYGFKLEIEYNNGEKLLLKCASYQDMITIVNNIHYRLTMNSAANQSPKMMQNNLQAAQMYAMNPGLMQNQNMMFMPQFAAMMGQAQPQMAVSPQFAASPMFQFNAPEFYNNMNSPSFANQQFTMAYGYSPMNNSPIMTESSFGQHQMQTFIPASPPPPPTDVPVPEPQKAPEVPPPEPEKVEEPKEIPQPEPEIPKIEEKPEETEKNEEEEEFKDPFDEEEFF</sequence>
<dbReference type="KEGG" id="tva:4764224"/>
<keyword evidence="3" id="KW-1185">Reference proteome</keyword>
<dbReference type="VEuPathDB" id="TrichDB:TVAGG3_0401180"/>
<proteinExistence type="predicted"/>